<accession>A0A0F1BHG5</accession>
<feature type="transmembrane region" description="Helical" evidence="3">
    <location>
        <begin position="988"/>
        <end position="1012"/>
    </location>
</feature>
<sequence>MSENRFNLSALAVRERSVTLFLIVLVTIAGIYAFFGLGRAEDPPFTVKQMTVITVWPGATAQEIQDQVAEPLEKRLQELKWYDRTETYTRPGMAFITLSLQDKTPPAEVQDEFYQARKKLGDETRRLPSGVIGPMINDEFSDVTFALFALKAKGEPQRQLVRDAEGLRQQLLHVPGVKKVNIIGEQAERIYISFSHDRLATMGLSTQDIFTALNSQNALAAAGSIETRGAQIFIRLDGAFDELQKIRDTPFVAQGKTLKLSDVATVERGYEDPPTMLIRNQHEPALLLGIVMREGWNGLALGKALDAEAAKINEGLPLGMTLTKVTDQSVNIRSSVDEFMIKFFVALLVVMVVCFVSMGWRVGVVVAAAVPLTLAVVFVVMEAAGINFDRVTLGSLILALGLLVDDAIIAIEMMVVKMEEGYDRIKASAYAWSHTAAPMLAGTLVTAIGFMPNGFAQSTAGEYTSNMFWIVGLALIASWFVAVVFTPYLGVKILPNIPVVEGGHAAIYNTPRYNRFRLLLGRVIARKWRVAGSVVAIFILAVLGMGLVKKQFFPTSDRPEVLVEVQMPYGTSIAQTSAATAKIEAWLSKQPEAKIVTAYIGQGSPRFYLAMAPELPDPSFAKVVILTDSETSREALKFRLRQAVASGLAPEARVRVTQLVFGPYSPFPVAWRVSGPDVATVRGIADKVKAVLEASPMMRTVNSDWGSRVPVLHFTLDQNRLQATGLTSSDVARQLQFLLSGVPVTAVREDIRSVEVMGRAAGDIRLNPAKIEGFTLVGNAGQRVPLSQIGKIEIGMEDPILRRRDRTPTITVRGDIADTLQPPDVSVAIMKQLQPIVDALPAGYRIDMAGSIEESGKATQAMLPLFPIMIALTLLIIIFQVRSLSAMVMVFLTAPLGLIGVVPTLLMFNQPFGINALVGLIALSGILMRNTLILIGQIDHNQKAGLDPFQAVVEATVQRARPVLLTAMAAVLAFIPLTHSVFWGTLAWTLIGGTLGGTIITLVFLPAMYAIWFRIRPAEQGVQLPAENV</sequence>
<protein>
    <submittedName>
        <fullName evidence="4">Multidrug transporter</fullName>
    </submittedName>
</protein>
<dbReference type="EMBL" id="JZYX01000001">
    <property type="protein sequence ID" value="KJN32744.1"/>
    <property type="molecule type" value="Genomic_DNA"/>
</dbReference>
<evidence type="ECO:0000313" key="4">
    <source>
        <dbReference type="EMBL" id="KJN32744.1"/>
    </source>
</evidence>
<feature type="transmembrane region" description="Helical" evidence="3">
    <location>
        <begin position="339"/>
        <end position="356"/>
    </location>
</feature>
<proteinExistence type="predicted"/>
<keyword evidence="2 3" id="KW-1133">Transmembrane helix</keyword>
<dbReference type="InterPro" id="IPR027463">
    <property type="entry name" value="AcrB_DN_DC_subdom"/>
</dbReference>
<dbReference type="SUPFAM" id="SSF82714">
    <property type="entry name" value="Multidrug efflux transporter AcrB TolC docking domain, DN and DC subdomains"/>
    <property type="match status" value="2"/>
</dbReference>
<evidence type="ECO:0000256" key="1">
    <source>
        <dbReference type="ARBA" id="ARBA00022692"/>
    </source>
</evidence>
<feature type="transmembrane region" description="Helical" evidence="3">
    <location>
        <begin position="467"/>
        <end position="489"/>
    </location>
</feature>
<name>A0A0F1BHG5_9ENTR</name>
<feature type="transmembrane region" description="Helical" evidence="3">
    <location>
        <begin position="861"/>
        <end position="879"/>
    </location>
</feature>
<dbReference type="Pfam" id="PF00873">
    <property type="entry name" value="ACR_tran"/>
    <property type="match status" value="1"/>
</dbReference>
<dbReference type="Gene3D" id="3.30.70.1320">
    <property type="entry name" value="Multidrug efflux transporter AcrB pore domain like"/>
    <property type="match status" value="1"/>
</dbReference>
<feature type="transmembrane region" description="Helical" evidence="3">
    <location>
        <begin position="363"/>
        <end position="381"/>
    </location>
</feature>
<feature type="transmembrane region" description="Helical" evidence="3">
    <location>
        <begin position="20"/>
        <end position="38"/>
    </location>
</feature>
<feature type="transmembrane region" description="Helical" evidence="3">
    <location>
        <begin position="528"/>
        <end position="548"/>
    </location>
</feature>
<dbReference type="Gene3D" id="3.30.2090.10">
    <property type="entry name" value="Multidrug efflux transporter AcrB TolC docking domain, DN and DC subdomains"/>
    <property type="match status" value="2"/>
</dbReference>
<evidence type="ECO:0000256" key="3">
    <source>
        <dbReference type="SAM" id="Phobius"/>
    </source>
</evidence>
<feature type="transmembrane region" description="Helical" evidence="3">
    <location>
        <begin position="436"/>
        <end position="455"/>
    </location>
</feature>
<dbReference type="PANTHER" id="PTHR32063">
    <property type="match status" value="1"/>
</dbReference>
<dbReference type="SUPFAM" id="SSF82866">
    <property type="entry name" value="Multidrug efflux transporter AcrB transmembrane domain"/>
    <property type="match status" value="2"/>
</dbReference>
<feature type="transmembrane region" description="Helical" evidence="3">
    <location>
        <begin position="393"/>
        <end position="415"/>
    </location>
</feature>
<organism evidence="4 5">
    <name type="scientific">Enterobacter sichuanensis</name>
    <dbReference type="NCBI Taxonomy" id="2071710"/>
    <lineage>
        <taxon>Bacteria</taxon>
        <taxon>Pseudomonadati</taxon>
        <taxon>Pseudomonadota</taxon>
        <taxon>Gammaproteobacteria</taxon>
        <taxon>Enterobacterales</taxon>
        <taxon>Enterobacteriaceae</taxon>
        <taxon>Enterobacter</taxon>
        <taxon>Enterobacter cloacae complex</taxon>
    </lineage>
</organism>
<keyword evidence="3" id="KW-0472">Membrane</keyword>
<dbReference type="PRINTS" id="PR00702">
    <property type="entry name" value="ACRIFLAVINRP"/>
</dbReference>
<dbReference type="Proteomes" id="UP000033352">
    <property type="component" value="Unassembled WGS sequence"/>
</dbReference>
<evidence type="ECO:0000313" key="5">
    <source>
        <dbReference type="Proteomes" id="UP000033352"/>
    </source>
</evidence>
<dbReference type="OrthoDB" id="9757940at2"/>
<dbReference type="RefSeq" id="WP_045284312.1">
    <property type="nucleotide sequence ID" value="NZ_JZYX01000001.1"/>
</dbReference>
<dbReference type="Gene3D" id="3.30.70.1430">
    <property type="entry name" value="Multidrug efflux transporter AcrB pore domain"/>
    <property type="match status" value="2"/>
</dbReference>
<comment type="caution">
    <text evidence="4">The sequence shown here is derived from an EMBL/GenBank/DDBJ whole genome shotgun (WGS) entry which is preliminary data.</text>
</comment>
<dbReference type="SUPFAM" id="SSF82693">
    <property type="entry name" value="Multidrug efflux transporter AcrB pore domain, PN1, PN2, PC1 and PC2 subdomains"/>
    <property type="match status" value="3"/>
</dbReference>
<dbReference type="PATRIC" id="fig|1619248.3.peg.13"/>
<dbReference type="PANTHER" id="PTHR32063:SF18">
    <property type="entry name" value="CATION EFFLUX SYSTEM PROTEIN"/>
    <property type="match status" value="1"/>
</dbReference>
<dbReference type="Gene3D" id="3.30.70.1440">
    <property type="entry name" value="Multidrug efflux transporter AcrB pore domain"/>
    <property type="match status" value="1"/>
</dbReference>
<keyword evidence="1 3" id="KW-0812">Transmembrane</keyword>
<feature type="transmembrane region" description="Helical" evidence="3">
    <location>
        <begin position="914"/>
        <end position="935"/>
    </location>
</feature>
<dbReference type="AlphaFoldDB" id="A0A0F1BHG5"/>
<reference evidence="4 5" key="1">
    <citation type="submission" date="2015-03" db="EMBL/GenBank/DDBJ databases">
        <authorList>
            <person name="McCorrison J."/>
            <person name="Sanka R."/>
            <person name="Adams M."/>
            <person name="Brinkac L."/>
            <person name="Nierman W."/>
            <person name="Sutton G."/>
            <person name="Nelson K."/>
            <person name="Kiedrowski L."/>
            <person name="Guerrero D."/>
            <person name="Bonomo R."/>
        </authorList>
    </citation>
    <scope>NUCLEOTIDE SEQUENCE [LARGE SCALE GENOMIC DNA]</scope>
    <source>
        <strain evidence="4 5">35699</strain>
    </source>
</reference>
<evidence type="ECO:0000256" key="2">
    <source>
        <dbReference type="ARBA" id="ARBA00022989"/>
    </source>
</evidence>
<dbReference type="GO" id="GO:0005886">
    <property type="term" value="C:plasma membrane"/>
    <property type="evidence" value="ECO:0007669"/>
    <property type="project" value="TreeGrafter"/>
</dbReference>
<feature type="transmembrane region" description="Helical" evidence="3">
    <location>
        <begin position="963"/>
        <end position="982"/>
    </location>
</feature>
<feature type="transmembrane region" description="Helical" evidence="3">
    <location>
        <begin position="886"/>
        <end position="908"/>
    </location>
</feature>
<dbReference type="InterPro" id="IPR001036">
    <property type="entry name" value="Acrflvin-R"/>
</dbReference>
<dbReference type="GO" id="GO:0042910">
    <property type="term" value="F:xenobiotic transmembrane transporter activity"/>
    <property type="evidence" value="ECO:0007669"/>
    <property type="project" value="TreeGrafter"/>
</dbReference>
<gene>
    <name evidence="4" type="ORF">SS37_00060</name>
</gene>
<dbReference type="Gene3D" id="1.20.1640.10">
    <property type="entry name" value="Multidrug efflux transporter AcrB transmembrane domain"/>
    <property type="match status" value="2"/>
</dbReference>